<dbReference type="EMBL" id="CP036343">
    <property type="protein sequence ID" value="QDT89256.1"/>
    <property type="molecule type" value="Genomic_DNA"/>
</dbReference>
<reference evidence="1 2" key="1">
    <citation type="submission" date="2019-02" db="EMBL/GenBank/DDBJ databases">
        <title>Deep-cultivation of Planctomycetes and their phenomic and genomic characterization uncovers novel biology.</title>
        <authorList>
            <person name="Wiegand S."/>
            <person name="Jogler M."/>
            <person name="Boedeker C."/>
            <person name="Pinto D."/>
            <person name="Vollmers J."/>
            <person name="Rivas-Marin E."/>
            <person name="Kohn T."/>
            <person name="Peeters S.H."/>
            <person name="Heuer A."/>
            <person name="Rast P."/>
            <person name="Oberbeckmann S."/>
            <person name="Bunk B."/>
            <person name="Jeske O."/>
            <person name="Meyerdierks A."/>
            <person name="Storesund J.E."/>
            <person name="Kallscheuer N."/>
            <person name="Luecker S."/>
            <person name="Lage O.M."/>
            <person name="Pohl T."/>
            <person name="Merkel B.J."/>
            <person name="Hornburger P."/>
            <person name="Mueller R.-W."/>
            <person name="Bruemmer F."/>
            <person name="Labrenz M."/>
            <person name="Spormann A.M."/>
            <person name="Op den Camp H."/>
            <person name="Overmann J."/>
            <person name="Amann R."/>
            <person name="Jetten M.S.M."/>
            <person name="Mascher T."/>
            <person name="Medema M.H."/>
            <person name="Devos D.P."/>
            <person name="Kaster A.-K."/>
            <person name="Ovreas L."/>
            <person name="Rohde M."/>
            <person name="Galperin M.Y."/>
            <person name="Jogler C."/>
        </authorList>
    </citation>
    <scope>NUCLEOTIDE SEQUENCE [LARGE SCALE GENOMIC DNA]</scope>
    <source>
        <strain evidence="1 2">Pan161</strain>
    </source>
</reference>
<protein>
    <recommendedName>
        <fullName evidence="3">Carboxypeptidase regulatory-like domain-containing protein</fullName>
    </recommendedName>
</protein>
<keyword evidence="2" id="KW-1185">Reference proteome</keyword>
<sequence length="155" mass="16960">MLIMFDYQRSIKSVLLFTALVCMSFSCSDSSSSSVERVKVSGTVLYNGDPLSSAKILFISETPEGIIKSSGIVRQGIYQIPAAGGPPVGKARVEIVPRTPELEELTQIKAEIKSGKILSNPLDLKIPDIYNKKSQLTAMITRDGQNSFEFKIESK</sequence>
<evidence type="ECO:0008006" key="3">
    <source>
        <dbReference type="Google" id="ProtNLM"/>
    </source>
</evidence>
<dbReference type="AlphaFoldDB" id="A0A517V8C4"/>
<evidence type="ECO:0000313" key="1">
    <source>
        <dbReference type="EMBL" id="QDT89256.1"/>
    </source>
</evidence>
<gene>
    <name evidence="1" type="ORF">Pan161_08840</name>
</gene>
<dbReference type="KEGG" id="gax:Pan161_08840"/>
<name>A0A517V8C4_9PLAN</name>
<dbReference type="Proteomes" id="UP000316855">
    <property type="component" value="Chromosome"/>
</dbReference>
<evidence type="ECO:0000313" key="2">
    <source>
        <dbReference type="Proteomes" id="UP000316855"/>
    </source>
</evidence>
<accession>A0A517V8C4</accession>
<organism evidence="1 2">
    <name type="scientific">Gimesia algae</name>
    <dbReference type="NCBI Taxonomy" id="2527971"/>
    <lineage>
        <taxon>Bacteria</taxon>
        <taxon>Pseudomonadati</taxon>
        <taxon>Planctomycetota</taxon>
        <taxon>Planctomycetia</taxon>
        <taxon>Planctomycetales</taxon>
        <taxon>Planctomycetaceae</taxon>
        <taxon>Gimesia</taxon>
    </lineage>
</organism>
<proteinExistence type="predicted"/>